<sequence>MSYMVSLAHFACLDIAQGAAFLPLIQISHSRGKARRLQFYSLTLTETACFLVILQIEIESLASGVWVGYSLQTEERACAGPDIVPIRHADTLLGINAKNLIQKLRKVRGISGRTTSPEGLTLRLGTSCVRLYQHPILAAGATITRSLLRSFTVFDTSGTTPLCMEYQYSKP</sequence>
<accession>A0AAE0ZBC8</accession>
<dbReference type="AlphaFoldDB" id="A0AAE0ZBC8"/>
<evidence type="ECO:0000313" key="2">
    <source>
        <dbReference type="Proteomes" id="UP001283361"/>
    </source>
</evidence>
<name>A0AAE0ZBC8_9GAST</name>
<comment type="caution">
    <text evidence="1">The sequence shown here is derived from an EMBL/GenBank/DDBJ whole genome shotgun (WGS) entry which is preliminary data.</text>
</comment>
<keyword evidence="2" id="KW-1185">Reference proteome</keyword>
<protein>
    <submittedName>
        <fullName evidence="1">Uncharacterized protein</fullName>
    </submittedName>
</protein>
<dbReference type="EMBL" id="JAWDGP010004263">
    <property type="protein sequence ID" value="KAK3766060.1"/>
    <property type="molecule type" value="Genomic_DNA"/>
</dbReference>
<reference evidence="1" key="1">
    <citation type="journal article" date="2023" name="G3 (Bethesda)">
        <title>A reference genome for the long-term kleptoplast-retaining sea slug Elysia crispata morphotype clarki.</title>
        <authorList>
            <person name="Eastman K.E."/>
            <person name="Pendleton A.L."/>
            <person name="Shaikh M.A."/>
            <person name="Suttiyut T."/>
            <person name="Ogas R."/>
            <person name="Tomko P."/>
            <person name="Gavelis G."/>
            <person name="Widhalm J.R."/>
            <person name="Wisecaver J.H."/>
        </authorList>
    </citation>
    <scope>NUCLEOTIDE SEQUENCE</scope>
    <source>
        <strain evidence="1">ECLA1</strain>
    </source>
</reference>
<organism evidence="1 2">
    <name type="scientific">Elysia crispata</name>
    <name type="common">lettuce slug</name>
    <dbReference type="NCBI Taxonomy" id="231223"/>
    <lineage>
        <taxon>Eukaryota</taxon>
        <taxon>Metazoa</taxon>
        <taxon>Spiralia</taxon>
        <taxon>Lophotrochozoa</taxon>
        <taxon>Mollusca</taxon>
        <taxon>Gastropoda</taxon>
        <taxon>Heterobranchia</taxon>
        <taxon>Euthyneura</taxon>
        <taxon>Panpulmonata</taxon>
        <taxon>Sacoglossa</taxon>
        <taxon>Placobranchoidea</taxon>
        <taxon>Plakobranchidae</taxon>
        <taxon>Elysia</taxon>
    </lineage>
</organism>
<proteinExistence type="predicted"/>
<gene>
    <name evidence="1" type="ORF">RRG08_002297</name>
</gene>
<dbReference type="Proteomes" id="UP001283361">
    <property type="component" value="Unassembled WGS sequence"/>
</dbReference>
<evidence type="ECO:0000313" key="1">
    <source>
        <dbReference type="EMBL" id="KAK3766060.1"/>
    </source>
</evidence>